<feature type="non-terminal residue" evidence="1">
    <location>
        <position position="52"/>
    </location>
</feature>
<evidence type="ECO:0000313" key="1">
    <source>
        <dbReference type="EMBL" id="KAL2652347.1"/>
    </source>
</evidence>
<reference evidence="1 2" key="1">
    <citation type="submission" date="2024-09" db="EMBL/GenBank/DDBJ databases">
        <title>Chromosome-scale assembly of Riccia fluitans.</title>
        <authorList>
            <person name="Paukszto L."/>
            <person name="Sawicki J."/>
            <person name="Karawczyk K."/>
            <person name="Piernik-Szablinska J."/>
            <person name="Szczecinska M."/>
            <person name="Mazdziarz M."/>
        </authorList>
    </citation>
    <scope>NUCLEOTIDE SEQUENCE [LARGE SCALE GENOMIC DNA]</scope>
    <source>
        <strain evidence="1">Rf_01</strain>
        <tissue evidence="1">Aerial parts of the thallus</tissue>
    </source>
</reference>
<organism evidence="1 2">
    <name type="scientific">Riccia fluitans</name>
    <dbReference type="NCBI Taxonomy" id="41844"/>
    <lineage>
        <taxon>Eukaryota</taxon>
        <taxon>Viridiplantae</taxon>
        <taxon>Streptophyta</taxon>
        <taxon>Embryophyta</taxon>
        <taxon>Marchantiophyta</taxon>
        <taxon>Marchantiopsida</taxon>
        <taxon>Marchantiidae</taxon>
        <taxon>Marchantiales</taxon>
        <taxon>Ricciaceae</taxon>
        <taxon>Riccia</taxon>
    </lineage>
</organism>
<name>A0ABD1ZM22_9MARC</name>
<evidence type="ECO:0000313" key="2">
    <source>
        <dbReference type="Proteomes" id="UP001605036"/>
    </source>
</evidence>
<dbReference type="AlphaFoldDB" id="A0ABD1ZM22"/>
<sequence length="52" mass="6214">MPDSPREVTAHSSFLRQIRPRQMQDESWMCLPWLKEYQNLLALLVCWSSSFT</sequence>
<gene>
    <name evidence="1" type="ORF">R1flu_020475</name>
</gene>
<accession>A0ABD1ZM22</accession>
<dbReference type="Proteomes" id="UP001605036">
    <property type="component" value="Unassembled WGS sequence"/>
</dbReference>
<proteinExistence type="predicted"/>
<comment type="caution">
    <text evidence="1">The sequence shown here is derived from an EMBL/GenBank/DDBJ whole genome shotgun (WGS) entry which is preliminary data.</text>
</comment>
<protein>
    <submittedName>
        <fullName evidence="1">Uncharacterized protein</fullName>
    </submittedName>
</protein>
<dbReference type="EMBL" id="JBHFFA010000001">
    <property type="protein sequence ID" value="KAL2652347.1"/>
    <property type="molecule type" value="Genomic_DNA"/>
</dbReference>
<keyword evidence="2" id="KW-1185">Reference proteome</keyword>